<protein>
    <submittedName>
        <fullName evidence="1">Uncharacterized protein</fullName>
    </submittedName>
</protein>
<comment type="caution">
    <text evidence="1">The sequence shown here is derived from an EMBL/GenBank/DDBJ whole genome shotgun (WGS) entry which is preliminary data.</text>
</comment>
<dbReference type="AlphaFoldDB" id="A0A409XJD0"/>
<reference evidence="1 2" key="1">
    <citation type="journal article" date="2018" name="Evol. Lett.">
        <title>Horizontal gene cluster transfer increased hallucinogenic mushroom diversity.</title>
        <authorList>
            <person name="Reynolds H.T."/>
            <person name="Vijayakumar V."/>
            <person name="Gluck-Thaler E."/>
            <person name="Korotkin H.B."/>
            <person name="Matheny P.B."/>
            <person name="Slot J.C."/>
        </authorList>
    </citation>
    <scope>NUCLEOTIDE SEQUENCE [LARGE SCALE GENOMIC DNA]</scope>
    <source>
        <strain evidence="1 2">2631</strain>
    </source>
</reference>
<dbReference type="EMBL" id="NHYD01001524">
    <property type="protein sequence ID" value="PPQ90862.1"/>
    <property type="molecule type" value="Genomic_DNA"/>
</dbReference>
<sequence length="146" mass="15996">MLRHRHTVLGPLQPRDVQPLLFAPTTPAALHHLPGPLIRRVPPALGAAPRLAPTPAVPCRAPALSFNPLLSPPFQQRSSTGIALVLPGPSRTPELRPQYKHSTYDINGDGDMMHPGHMPLRRGDPSLSMSMPHFPGGGWQRMWSRL</sequence>
<keyword evidence="2" id="KW-1185">Reference proteome</keyword>
<dbReference type="Proteomes" id="UP000283269">
    <property type="component" value="Unassembled WGS sequence"/>
</dbReference>
<organism evidence="1 2">
    <name type="scientific">Psilocybe cyanescens</name>
    <dbReference type="NCBI Taxonomy" id="93625"/>
    <lineage>
        <taxon>Eukaryota</taxon>
        <taxon>Fungi</taxon>
        <taxon>Dikarya</taxon>
        <taxon>Basidiomycota</taxon>
        <taxon>Agaricomycotina</taxon>
        <taxon>Agaricomycetes</taxon>
        <taxon>Agaricomycetidae</taxon>
        <taxon>Agaricales</taxon>
        <taxon>Agaricineae</taxon>
        <taxon>Strophariaceae</taxon>
        <taxon>Psilocybe</taxon>
    </lineage>
</organism>
<dbReference type="InParanoid" id="A0A409XJD0"/>
<evidence type="ECO:0000313" key="1">
    <source>
        <dbReference type="EMBL" id="PPQ90862.1"/>
    </source>
</evidence>
<proteinExistence type="predicted"/>
<evidence type="ECO:0000313" key="2">
    <source>
        <dbReference type="Proteomes" id="UP000283269"/>
    </source>
</evidence>
<name>A0A409XJD0_PSICY</name>
<gene>
    <name evidence="1" type="ORF">CVT25_007332</name>
</gene>
<accession>A0A409XJD0</accession>